<evidence type="ECO:0000313" key="1">
    <source>
        <dbReference type="EMBL" id="KAK9208485.1"/>
    </source>
</evidence>
<accession>A0AAP0MDM4</accession>
<proteinExistence type="predicted"/>
<dbReference type="Proteomes" id="UP001428341">
    <property type="component" value="Unassembled WGS sequence"/>
</dbReference>
<name>A0AAP0MDM4_9ROSI</name>
<dbReference type="EMBL" id="JBCGBO010000004">
    <property type="protein sequence ID" value="KAK9208485.1"/>
    <property type="molecule type" value="Genomic_DNA"/>
</dbReference>
<sequence length="119" mass="13056">MCYPTGVSLVSRTDLVLVQGRWFVSRVPVQGANEEVGGEAAGGDGGSGGGLIKQCVCSPTTHPGSFRCRHHHAQYVWRGRITKVESTPVCVNVTDQRILLRWRVEASTIILEMAHRLEK</sequence>
<comment type="caution">
    <text evidence="1">The sequence shown here is derived from an EMBL/GenBank/DDBJ whole genome shotgun (WGS) entry which is preliminary data.</text>
</comment>
<gene>
    <name evidence="1" type="ORF">WN944_000842</name>
</gene>
<evidence type="ECO:0000313" key="2">
    <source>
        <dbReference type="Proteomes" id="UP001428341"/>
    </source>
</evidence>
<dbReference type="AlphaFoldDB" id="A0AAP0MDM4"/>
<keyword evidence="2" id="KW-1185">Reference proteome</keyword>
<protein>
    <submittedName>
        <fullName evidence="1">Uncharacterized protein</fullName>
    </submittedName>
</protein>
<dbReference type="PANTHER" id="PTHR33132">
    <property type="entry name" value="OSJNBB0118P14.9 PROTEIN"/>
    <property type="match status" value="1"/>
</dbReference>
<dbReference type="PANTHER" id="PTHR33132:SF111">
    <property type="entry name" value="OS08G0167249 PROTEIN"/>
    <property type="match status" value="1"/>
</dbReference>
<reference evidence="1 2" key="1">
    <citation type="submission" date="2024-05" db="EMBL/GenBank/DDBJ databases">
        <title>Haplotype-resolved chromosome-level genome assembly of Huyou (Citrus changshanensis).</title>
        <authorList>
            <person name="Miao C."/>
            <person name="Chen W."/>
            <person name="Wu Y."/>
            <person name="Wang L."/>
            <person name="Zhao S."/>
            <person name="Grierson D."/>
            <person name="Xu C."/>
            <person name="Chen K."/>
        </authorList>
    </citation>
    <scope>NUCLEOTIDE SEQUENCE [LARGE SCALE GENOMIC DNA]</scope>
    <source>
        <strain evidence="1">01-14</strain>
        <tissue evidence="1">Leaf</tissue>
    </source>
</reference>
<organism evidence="1 2">
    <name type="scientific">Citrus x changshan-huyou</name>
    <dbReference type="NCBI Taxonomy" id="2935761"/>
    <lineage>
        <taxon>Eukaryota</taxon>
        <taxon>Viridiplantae</taxon>
        <taxon>Streptophyta</taxon>
        <taxon>Embryophyta</taxon>
        <taxon>Tracheophyta</taxon>
        <taxon>Spermatophyta</taxon>
        <taxon>Magnoliopsida</taxon>
        <taxon>eudicotyledons</taxon>
        <taxon>Gunneridae</taxon>
        <taxon>Pentapetalae</taxon>
        <taxon>rosids</taxon>
        <taxon>malvids</taxon>
        <taxon>Sapindales</taxon>
        <taxon>Rutaceae</taxon>
        <taxon>Aurantioideae</taxon>
        <taxon>Citrus</taxon>
    </lineage>
</organism>